<sequence length="837" mass="89871">MSGPPGEGSRWFPGRRDASADAATMRAGGRMLPGQQVAHSFVDGPVVQVAHAEGGVRVDIGAPKYRVNAQLPAPARLTVREARAQPAKLLHARHQLVSFTGRATELRALRAWRDDDAVMSVLLLHGAGGQGKTRLAVQFAEQSRAGGWQVLQARHASDPPPVTAASATQQNAPTSNVLYLADYAERWPVDDLLEFLHEAARRDGGRARVLLVARPAGVWWQALANRLDRMDVATTSLALRSLIEDQATSSEELYCQARDHFAQAMGVSGAQDVPLPTAILSDHPGIRPVLAVHMAALAAVDRCCRGETDEASMSAPGAVSAYLLSRERDHWRTLCANGAIKTSDSVLARAVFTAALTGAVSHQEGVAALSAIEACAADLSGQVLHEHALLFPPDADRESAVLEPLYPDPLAEDFVALSTPGHHLAHPPDPWADDAIRRLLVPGADQESVYPWTRPALTTLIAASARWPHLVARHLAPLLGQHPELMLHAGGSALTALTEVPELSPGVLENVVARLPDHRHAEFDAGIAAITSKLISPRLRATDDPAERARLHSSLATRQAYAGMYQQAVSAAEVAVEIGRRLVGQDPEAHEPDLAASLSNLGNRLAQVGRYDEALECAKEAVWIRQRLVSRAPDAQAPGLAQALSNLGVRLAEVGRHTEALATEEVAIDIRRRLAAADPVRFEADYATSSSNLGNHLGHVGRRDEALACEEEAVAIRRRLAAENPAAHEPDLARSLSNLGVRLAHVARRDEALACEEEAVAIRRRLAAENPAAHEPDLARSLSNLGVRLAHVARRDEALAREEEAVAIRRRLAAENPAAHEPDLARSLSNLRAWQGS</sequence>
<dbReference type="InterPro" id="IPR027417">
    <property type="entry name" value="P-loop_NTPase"/>
</dbReference>
<keyword evidence="2" id="KW-1185">Reference proteome</keyword>
<dbReference type="Gene3D" id="3.40.50.300">
    <property type="entry name" value="P-loop containing nucleotide triphosphate hydrolases"/>
    <property type="match status" value="1"/>
</dbReference>
<dbReference type="Pfam" id="PF13424">
    <property type="entry name" value="TPR_12"/>
    <property type="match status" value="1"/>
</dbReference>
<dbReference type="SUPFAM" id="SSF48452">
    <property type="entry name" value="TPR-like"/>
    <property type="match status" value="1"/>
</dbReference>
<dbReference type="Gene3D" id="1.25.40.10">
    <property type="entry name" value="Tetratricopeptide repeat domain"/>
    <property type="match status" value="2"/>
</dbReference>
<dbReference type="PANTHER" id="PTHR19959:SF119">
    <property type="entry name" value="FUNGAL LIPASE-LIKE DOMAIN-CONTAINING PROTEIN"/>
    <property type="match status" value="1"/>
</dbReference>
<dbReference type="Proteomes" id="UP001595997">
    <property type="component" value="Unassembled WGS sequence"/>
</dbReference>
<dbReference type="EMBL" id="JBHSFH010000007">
    <property type="protein sequence ID" value="MFC4495361.1"/>
    <property type="molecule type" value="Genomic_DNA"/>
</dbReference>
<dbReference type="InterPro" id="IPR019734">
    <property type="entry name" value="TPR_rpt"/>
</dbReference>
<evidence type="ECO:0000313" key="2">
    <source>
        <dbReference type="Proteomes" id="UP001595997"/>
    </source>
</evidence>
<protein>
    <submittedName>
        <fullName evidence="1">Tetratricopeptide repeat protein</fullName>
    </submittedName>
</protein>
<comment type="caution">
    <text evidence="1">The sequence shown here is derived from an EMBL/GenBank/DDBJ whole genome shotgun (WGS) entry which is preliminary data.</text>
</comment>
<proteinExistence type="predicted"/>
<dbReference type="Pfam" id="PF13374">
    <property type="entry name" value="TPR_10"/>
    <property type="match status" value="3"/>
</dbReference>
<gene>
    <name evidence="1" type="ORF">ACFPA8_14590</name>
</gene>
<name>A0ABV9A8Z2_9ACTN</name>
<dbReference type="RefSeq" id="WP_386448043.1">
    <property type="nucleotide sequence ID" value="NZ_JBHSFH010000007.1"/>
</dbReference>
<reference evidence="2" key="1">
    <citation type="journal article" date="2019" name="Int. J. Syst. Evol. Microbiol.">
        <title>The Global Catalogue of Microorganisms (GCM) 10K type strain sequencing project: providing services to taxonomists for standard genome sequencing and annotation.</title>
        <authorList>
            <consortium name="The Broad Institute Genomics Platform"/>
            <consortium name="The Broad Institute Genome Sequencing Center for Infectious Disease"/>
            <person name="Wu L."/>
            <person name="Ma J."/>
        </authorList>
    </citation>
    <scope>NUCLEOTIDE SEQUENCE [LARGE SCALE GENOMIC DNA]</scope>
    <source>
        <strain evidence="2">CGMCC 4.7357</strain>
    </source>
</reference>
<evidence type="ECO:0000313" key="1">
    <source>
        <dbReference type="EMBL" id="MFC4495361.1"/>
    </source>
</evidence>
<accession>A0ABV9A8Z2</accession>
<dbReference type="SUPFAM" id="SSF52540">
    <property type="entry name" value="P-loop containing nucleoside triphosphate hydrolases"/>
    <property type="match status" value="1"/>
</dbReference>
<dbReference type="InterPro" id="IPR011990">
    <property type="entry name" value="TPR-like_helical_dom_sf"/>
</dbReference>
<dbReference type="PANTHER" id="PTHR19959">
    <property type="entry name" value="KINESIN LIGHT CHAIN"/>
    <property type="match status" value="1"/>
</dbReference>
<dbReference type="SMART" id="SM00028">
    <property type="entry name" value="TPR"/>
    <property type="match status" value="4"/>
</dbReference>
<organism evidence="1 2">
    <name type="scientific">Streptomyces ovatisporus</name>
    <dbReference type="NCBI Taxonomy" id="1128682"/>
    <lineage>
        <taxon>Bacteria</taxon>
        <taxon>Bacillati</taxon>
        <taxon>Actinomycetota</taxon>
        <taxon>Actinomycetes</taxon>
        <taxon>Kitasatosporales</taxon>
        <taxon>Streptomycetaceae</taxon>
        <taxon>Streptomyces</taxon>
    </lineage>
</organism>